<evidence type="ECO:0000313" key="4">
    <source>
        <dbReference type="Proteomes" id="UP000054549"/>
    </source>
</evidence>
<feature type="transmembrane region" description="Helical" evidence="2">
    <location>
        <begin position="6"/>
        <end position="24"/>
    </location>
</feature>
<keyword evidence="2" id="KW-0472">Membrane</keyword>
<keyword evidence="2" id="KW-0812">Transmembrane</keyword>
<reference evidence="3 4" key="1">
    <citation type="submission" date="2014-04" db="EMBL/GenBank/DDBJ databases">
        <title>Evolutionary Origins and Diversification of the Mycorrhizal Mutualists.</title>
        <authorList>
            <consortium name="DOE Joint Genome Institute"/>
            <consortium name="Mycorrhizal Genomics Consortium"/>
            <person name="Kohler A."/>
            <person name="Kuo A."/>
            <person name="Nagy L.G."/>
            <person name="Floudas D."/>
            <person name="Copeland A."/>
            <person name="Barry K.W."/>
            <person name="Cichocki N."/>
            <person name="Veneault-Fourrey C."/>
            <person name="LaButti K."/>
            <person name="Lindquist E.A."/>
            <person name="Lipzen A."/>
            <person name="Lundell T."/>
            <person name="Morin E."/>
            <person name="Murat C."/>
            <person name="Riley R."/>
            <person name="Ohm R."/>
            <person name="Sun H."/>
            <person name="Tunlid A."/>
            <person name="Henrissat B."/>
            <person name="Grigoriev I.V."/>
            <person name="Hibbett D.S."/>
            <person name="Martin F."/>
        </authorList>
    </citation>
    <scope>NUCLEOTIDE SEQUENCE [LARGE SCALE GENOMIC DNA]</scope>
    <source>
        <strain evidence="3 4">Koide BX008</strain>
    </source>
</reference>
<sequence>MLWGVIATALGFVVIRLIVVRGLVTTVGHGGHNNSVNYGIDGNRSHNDVSGSNSMFSKASYFNINGGEFTNSGRDTTKNIYNNHGGTRNYTQNIETSYGNANQGENQRNGGSTYNRGNR</sequence>
<accession>A0A0C2X879</accession>
<dbReference type="InParanoid" id="A0A0C2X879"/>
<dbReference type="EMBL" id="KN818224">
    <property type="protein sequence ID" value="KIL70542.1"/>
    <property type="molecule type" value="Genomic_DNA"/>
</dbReference>
<organism evidence="3 4">
    <name type="scientific">Amanita muscaria (strain Koide BX008)</name>
    <dbReference type="NCBI Taxonomy" id="946122"/>
    <lineage>
        <taxon>Eukaryota</taxon>
        <taxon>Fungi</taxon>
        <taxon>Dikarya</taxon>
        <taxon>Basidiomycota</taxon>
        <taxon>Agaricomycotina</taxon>
        <taxon>Agaricomycetes</taxon>
        <taxon>Agaricomycetidae</taxon>
        <taxon>Agaricales</taxon>
        <taxon>Pluteineae</taxon>
        <taxon>Amanitaceae</taxon>
        <taxon>Amanita</taxon>
    </lineage>
</organism>
<keyword evidence="2" id="KW-1133">Transmembrane helix</keyword>
<feature type="region of interest" description="Disordered" evidence="1">
    <location>
        <begin position="72"/>
        <end position="119"/>
    </location>
</feature>
<gene>
    <name evidence="3" type="ORF">M378DRAFT_175707</name>
</gene>
<protein>
    <submittedName>
        <fullName evidence="3">Uncharacterized protein</fullName>
    </submittedName>
</protein>
<evidence type="ECO:0000256" key="1">
    <source>
        <dbReference type="SAM" id="MobiDB-lite"/>
    </source>
</evidence>
<dbReference type="AlphaFoldDB" id="A0A0C2X879"/>
<keyword evidence="4" id="KW-1185">Reference proteome</keyword>
<evidence type="ECO:0000256" key="2">
    <source>
        <dbReference type="SAM" id="Phobius"/>
    </source>
</evidence>
<dbReference type="HOGENOM" id="CLU_2060903_0_0_1"/>
<dbReference type="Proteomes" id="UP000054549">
    <property type="component" value="Unassembled WGS sequence"/>
</dbReference>
<evidence type="ECO:0000313" key="3">
    <source>
        <dbReference type="EMBL" id="KIL70542.1"/>
    </source>
</evidence>
<proteinExistence type="predicted"/>
<name>A0A0C2X879_AMAMK</name>